<dbReference type="EMBL" id="BQKV01000098">
    <property type="protein sequence ID" value="GJN65517.1"/>
    <property type="molecule type" value="Genomic_DNA"/>
</dbReference>
<dbReference type="AlphaFoldDB" id="A0AA37J257"/>
<evidence type="ECO:0000256" key="1">
    <source>
        <dbReference type="SAM" id="Coils"/>
    </source>
</evidence>
<reference evidence="2" key="1">
    <citation type="journal article" date="2022" name="Int. J. Syst. Evol. Microbiol.">
        <title>Genome-based, phenotypic and chemotaxonomic classification of Faecalibacterium strains: proposal of three novel species Faecalibacterium duncaniae sp. nov., Faecalibacterium hattorii sp. nov. and Faecalibacterium gallinarum sp. nov. .</title>
        <authorList>
            <person name="Sakamoto M."/>
            <person name="Sakurai N."/>
            <person name="Tanno H."/>
            <person name="Iino T."/>
            <person name="Ohkuma M."/>
            <person name="Endo A."/>
        </authorList>
    </citation>
    <scope>NUCLEOTIDE SEQUENCE</scope>
    <source>
        <strain evidence="2">JCM 17207</strain>
    </source>
</reference>
<keyword evidence="3" id="KW-1185">Reference proteome</keyword>
<evidence type="ECO:0000313" key="3">
    <source>
        <dbReference type="Proteomes" id="UP001055185"/>
    </source>
</evidence>
<protein>
    <submittedName>
        <fullName evidence="2">Uncharacterized protein</fullName>
    </submittedName>
</protein>
<feature type="coiled-coil region" evidence="1">
    <location>
        <begin position="26"/>
        <end position="81"/>
    </location>
</feature>
<dbReference type="RefSeq" id="WP_238317733.1">
    <property type="nucleotide sequence ID" value="NZ_BQKV01000098.1"/>
</dbReference>
<proteinExistence type="predicted"/>
<comment type="caution">
    <text evidence="2">The sequence shown here is derived from an EMBL/GenBank/DDBJ whole genome shotgun (WGS) entry which is preliminary data.</text>
</comment>
<accession>A0AA37J257</accession>
<dbReference type="Proteomes" id="UP001055185">
    <property type="component" value="Unassembled WGS sequence"/>
</dbReference>
<evidence type="ECO:0000313" key="2">
    <source>
        <dbReference type="EMBL" id="GJN65517.1"/>
    </source>
</evidence>
<gene>
    <name evidence="2" type="ORF">JCM17207_21420</name>
</gene>
<keyword evidence="1" id="KW-0175">Coiled coil</keyword>
<name>A0AA37J257_9FIRM</name>
<sequence length="114" mass="12370">MPRPKGSKNKVKRANTNSAAEIASVLAEKTAEREQLNGDIASLLEEINSLKTQLKKKRSELNSVEKAVAKLEAKKTAEEAKATQNARKAEIDSALQKLIADGMSVDDILIKLAN</sequence>
<organism evidence="2 3">
    <name type="scientific">Faecalibacterium gallinarum</name>
    <dbReference type="NCBI Taxonomy" id="2903556"/>
    <lineage>
        <taxon>Bacteria</taxon>
        <taxon>Bacillati</taxon>
        <taxon>Bacillota</taxon>
        <taxon>Clostridia</taxon>
        <taxon>Eubacteriales</taxon>
        <taxon>Oscillospiraceae</taxon>
        <taxon>Faecalibacterium</taxon>
    </lineage>
</organism>